<evidence type="ECO:0000313" key="2">
    <source>
        <dbReference type="EMBL" id="ABA97570.1"/>
    </source>
</evidence>
<dbReference type="Pfam" id="PF03732">
    <property type="entry name" value="Retrotrans_gag"/>
    <property type="match status" value="1"/>
</dbReference>
<reference evidence="2" key="2">
    <citation type="submission" date="2005-04" db="EMBL/GenBank/DDBJ databases">
        <authorList>
            <person name="Buell C.R."/>
            <person name="Wing R.A."/>
            <person name="McCombie W.A."/>
            <person name="Ouyang S."/>
        </authorList>
    </citation>
    <scope>NUCLEOTIDE SEQUENCE</scope>
</reference>
<name>Q2QT37_ORYSJ</name>
<feature type="domain" description="Retrotransposon gag" evidence="1">
    <location>
        <begin position="79"/>
        <end position="167"/>
    </location>
</feature>
<dbReference type="AlphaFoldDB" id="Q2QT37"/>
<reference evidence="2" key="1">
    <citation type="journal article" date="2005" name="BMC Biol.">
        <title>The sequence of rice chromosomes 11 and 12, rich in disease resistance genes and recent gene duplications.</title>
        <authorList>
            <consortium name="The rice chromosomes 11 and 12 sequencing consortia"/>
        </authorList>
    </citation>
    <scope>NUCLEOTIDE SEQUENCE [LARGE SCALE GENOMIC DNA]</scope>
</reference>
<protein>
    <submittedName>
        <fullName evidence="2">Retrotransposon, putative, centromere-specific</fullName>
    </submittedName>
</protein>
<proteinExistence type="predicted"/>
<sequence>MAGLRKGIREHRLLHRRKDMTTSPRDAYEVHDYNFARVESKLPFYDGKYDSVAYIDWELAVDNKSDKYDFSDAHMIKAASNKFTSSTLFWWTYVSNKPETWDECKNMMRKRFVSSYYKCTLREKFEHLKQSNRTVREYIHEFKVCIIYNDIKECNENTMRRFFKGLNSKIQVLLANVKYNHIGHLFMLACSIESQIKSNARKYEQCDLSPVFESPISLCNDDMQTCKEQSFVSPVANVLQGVQNIQQKEENDVTEKKEEKHEAPAIYEDSFQGKLNGAEINEDLEPPVDVDNICKLEIHAIANHIISSLSTFHWIKQGVLNGPRDEHHMEKPRTVFREDEEDDVTVATIDATIAHIMD</sequence>
<dbReference type="InterPro" id="IPR005162">
    <property type="entry name" value="Retrotrans_gag_dom"/>
</dbReference>
<reference evidence="2" key="3">
    <citation type="submission" date="2006-01" db="EMBL/GenBank/DDBJ databases">
        <authorList>
            <person name="Buell R."/>
        </authorList>
    </citation>
    <scope>NUCLEOTIDE SEQUENCE</scope>
</reference>
<gene>
    <name evidence="2" type="ordered locus">LOC_Os12g21980</name>
</gene>
<accession>Q2QT37</accession>
<dbReference type="PANTHER" id="PTHR35046">
    <property type="entry name" value="ZINC KNUCKLE (CCHC-TYPE) FAMILY PROTEIN"/>
    <property type="match status" value="1"/>
</dbReference>
<organism evidence="2">
    <name type="scientific">Oryza sativa subsp. japonica</name>
    <name type="common">Rice</name>
    <dbReference type="NCBI Taxonomy" id="39947"/>
    <lineage>
        <taxon>Eukaryota</taxon>
        <taxon>Viridiplantae</taxon>
        <taxon>Streptophyta</taxon>
        <taxon>Embryophyta</taxon>
        <taxon>Tracheophyta</taxon>
        <taxon>Spermatophyta</taxon>
        <taxon>Magnoliopsida</taxon>
        <taxon>Liliopsida</taxon>
        <taxon>Poales</taxon>
        <taxon>Poaceae</taxon>
        <taxon>BOP clade</taxon>
        <taxon>Oryzoideae</taxon>
        <taxon>Oryzeae</taxon>
        <taxon>Oryzinae</taxon>
        <taxon>Oryza</taxon>
        <taxon>Oryza sativa</taxon>
    </lineage>
</organism>
<evidence type="ECO:0000259" key="1">
    <source>
        <dbReference type="Pfam" id="PF03732"/>
    </source>
</evidence>
<dbReference type="EMBL" id="DP000011">
    <property type="protein sequence ID" value="ABA97570.1"/>
    <property type="molecule type" value="Genomic_DNA"/>
</dbReference>
<dbReference type="PANTHER" id="PTHR35046:SF24">
    <property type="entry name" value="RETROTRANSPOSON GAG DOMAIN-CONTAINING PROTEIN"/>
    <property type="match status" value="1"/>
</dbReference>